<sequence>MSQHGAARPSDESDGRGAARGDASPAPSRDERPRPQYGEYAPEGWSWQPPADQRTSDPAPQMATPLPPPVAASARPARPVDRVITIMLLVVGVFGAAYNSFSMIVLPSTAVESARMAAAMFGSDAVPPAFTPGPAVPAAIAIGVAAQLLLLAGALVWSRARMRAGAVSWWIPLLAGVVAFIVVTIVGLIVFASDPALYEFLRSVGSPTSAP</sequence>
<name>A0A4Q2L0R9_9MICO</name>
<feature type="compositionally biased region" description="Basic and acidic residues" evidence="1">
    <location>
        <begin position="9"/>
        <end position="19"/>
    </location>
</feature>
<keyword evidence="2" id="KW-0472">Membrane</keyword>
<dbReference type="InterPro" id="IPR046231">
    <property type="entry name" value="DUF6264"/>
</dbReference>
<feature type="transmembrane region" description="Helical" evidence="2">
    <location>
        <begin position="135"/>
        <end position="157"/>
    </location>
</feature>
<evidence type="ECO:0000313" key="3">
    <source>
        <dbReference type="EMBL" id="RXZ70999.1"/>
    </source>
</evidence>
<evidence type="ECO:0000313" key="4">
    <source>
        <dbReference type="Proteomes" id="UP000293865"/>
    </source>
</evidence>
<dbReference type="Proteomes" id="UP000293865">
    <property type="component" value="Unassembled WGS sequence"/>
</dbReference>
<dbReference type="EMBL" id="SDPN01000013">
    <property type="protein sequence ID" value="RXZ70999.1"/>
    <property type="molecule type" value="Genomic_DNA"/>
</dbReference>
<keyword evidence="2" id="KW-1133">Transmembrane helix</keyword>
<evidence type="ECO:0000256" key="2">
    <source>
        <dbReference type="SAM" id="Phobius"/>
    </source>
</evidence>
<evidence type="ECO:0000256" key="1">
    <source>
        <dbReference type="SAM" id="MobiDB-lite"/>
    </source>
</evidence>
<protein>
    <submittedName>
        <fullName evidence="3">Uncharacterized protein</fullName>
    </submittedName>
</protein>
<accession>A0A4Q2L0R9</accession>
<gene>
    <name evidence="3" type="ORF">ESP51_09205</name>
</gene>
<keyword evidence="2" id="KW-0812">Transmembrane</keyword>
<dbReference type="AlphaFoldDB" id="A0A4Q2L0R9"/>
<organism evidence="3 4">
    <name type="scientific">Agromyces albus</name>
    <dbReference type="NCBI Taxonomy" id="205332"/>
    <lineage>
        <taxon>Bacteria</taxon>
        <taxon>Bacillati</taxon>
        <taxon>Actinomycetota</taxon>
        <taxon>Actinomycetes</taxon>
        <taxon>Micrococcales</taxon>
        <taxon>Microbacteriaceae</taxon>
        <taxon>Agromyces</taxon>
    </lineage>
</organism>
<dbReference type="Pfam" id="PF19779">
    <property type="entry name" value="DUF6264"/>
    <property type="match status" value="1"/>
</dbReference>
<reference evidence="3 4" key="1">
    <citation type="submission" date="2019-01" db="EMBL/GenBank/DDBJ databases">
        <title>Agromyces.</title>
        <authorList>
            <person name="Li J."/>
        </authorList>
    </citation>
    <scope>NUCLEOTIDE SEQUENCE [LARGE SCALE GENOMIC DNA]</scope>
    <source>
        <strain evidence="3 4">DSM 15934</strain>
    </source>
</reference>
<comment type="caution">
    <text evidence="3">The sequence shown here is derived from an EMBL/GenBank/DDBJ whole genome shotgun (WGS) entry which is preliminary data.</text>
</comment>
<feature type="transmembrane region" description="Helical" evidence="2">
    <location>
        <begin position="169"/>
        <end position="192"/>
    </location>
</feature>
<dbReference type="RefSeq" id="WP_129520607.1">
    <property type="nucleotide sequence ID" value="NZ_SDPN01000013.1"/>
</dbReference>
<proteinExistence type="predicted"/>
<feature type="region of interest" description="Disordered" evidence="1">
    <location>
        <begin position="1"/>
        <end position="74"/>
    </location>
</feature>
<keyword evidence="4" id="KW-1185">Reference proteome</keyword>
<dbReference type="OrthoDB" id="5125658at2"/>
<feature type="transmembrane region" description="Helical" evidence="2">
    <location>
        <begin position="83"/>
        <end position="106"/>
    </location>
</feature>